<organism evidence="1 2">
    <name type="scientific">Mycena pura</name>
    <dbReference type="NCBI Taxonomy" id="153505"/>
    <lineage>
        <taxon>Eukaryota</taxon>
        <taxon>Fungi</taxon>
        <taxon>Dikarya</taxon>
        <taxon>Basidiomycota</taxon>
        <taxon>Agaricomycotina</taxon>
        <taxon>Agaricomycetes</taxon>
        <taxon>Agaricomycetidae</taxon>
        <taxon>Agaricales</taxon>
        <taxon>Marasmiineae</taxon>
        <taxon>Mycenaceae</taxon>
        <taxon>Mycena</taxon>
    </lineage>
</organism>
<accession>A0AAD6UUZ0</accession>
<dbReference type="EMBL" id="JARJCW010000110">
    <property type="protein sequence ID" value="KAJ7193205.1"/>
    <property type="molecule type" value="Genomic_DNA"/>
</dbReference>
<dbReference type="Pfam" id="PF14223">
    <property type="entry name" value="Retrotran_gag_2"/>
    <property type="match status" value="1"/>
</dbReference>
<reference evidence="1" key="1">
    <citation type="submission" date="2023-03" db="EMBL/GenBank/DDBJ databases">
        <title>Massive genome expansion in bonnet fungi (Mycena s.s.) driven by repeated elements and novel gene families across ecological guilds.</title>
        <authorList>
            <consortium name="Lawrence Berkeley National Laboratory"/>
            <person name="Harder C.B."/>
            <person name="Miyauchi S."/>
            <person name="Viragh M."/>
            <person name="Kuo A."/>
            <person name="Thoen E."/>
            <person name="Andreopoulos B."/>
            <person name="Lu D."/>
            <person name="Skrede I."/>
            <person name="Drula E."/>
            <person name="Henrissat B."/>
            <person name="Morin E."/>
            <person name="Kohler A."/>
            <person name="Barry K."/>
            <person name="LaButti K."/>
            <person name="Morin E."/>
            <person name="Salamov A."/>
            <person name="Lipzen A."/>
            <person name="Mereny Z."/>
            <person name="Hegedus B."/>
            <person name="Baldrian P."/>
            <person name="Stursova M."/>
            <person name="Weitz H."/>
            <person name="Taylor A."/>
            <person name="Grigoriev I.V."/>
            <person name="Nagy L.G."/>
            <person name="Martin F."/>
            <person name="Kauserud H."/>
        </authorList>
    </citation>
    <scope>NUCLEOTIDE SEQUENCE</scope>
    <source>
        <strain evidence="1">9144</strain>
    </source>
</reference>
<dbReference type="AlphaFoldDB" id="A0AAD6UUZ0"/>
<sequence>MAPRDRVSLLNETNYEDWEPKMSALLEEADLLEVVLGTEPEPTTGANSKAARAYAGPPKFCMEVGGPAYAKKQRLAKAKIVLNVENSQLPHTRFDTAREIWDELARIHRSRGFGSLLAARRNLFGMRNASDQPMES</sequence>
<evidence type="ECO:0008006" key="3">
    <source>
        <dbReference type="Google" id="ProtNLM"/>
    </source>
</evidence>
<gene>
    <name evidence="1" type="ORF">GGX14DRAFT_577383</name>
</gene>
<protein>
    <recommendedName>
        <fullName evidence="3">DUF4219 domain-containing protein</fullName>
    </recommendedName>
</protein>
<proteinExistence type="predicted"/>
<keyword evidence="2" id="KW-1185">Reference proteome</keyword>
<dbReference type="Proteomes" id="UP001219525">
    <property type="component" value="Unassembled WGS sequence"/>
</dbReference>
<name>A0AAD6UUZ0_9AGAR</name>
<evidence type="ECO:0000313" key="2">
    <source>
        <dbReference type="Proteomes" id="UP001219525"/>
    </source>
</evidence>
<comment type="caution">
    <text evidence="1">The sequence shown here is derived from an EMBL/GenBank/DDBJ whole genome shotgun (WGS) entry which is preliminary data.</text>
</comment>
<evidence type="ECO:0000313" key="1">
    <source>
        <dbReference type="EMBL" id="KAJ7193205.1"/>
    </source>
</evidence>